<protein>
    <recommendedName>
        <fullName evidence="5">Glycosyltransferase 2-like domain-containing protein</fullName>
    </recommendedName>
</protein>
<accession>X0ZYB0</accession>
<organism evidence="4">
    <name type="scientific">marine sediment metagenome</name>
    <dbReference type="NCBI Taxonomy" id="412755"/>
    <lineage>
        <taxon>unclassified sequences</taxon>
        <taxon>metagenomes</taxon>
        <taxon>ecological metagenomes</taxon>
    </lineage>
</organism>
<keyword evidence="2" id="KW-0812">Transmembrane</keyword>
<evidence type="ECO:0000256" key="3">
    <source>
        <dbReference type="ARBA" id="ARBA00022989"/>
    </source>
</evidence>
<dbReference type="EMBL" id="BART01017051">
    <property type="protein sequence ID" value="GAG74850.1"/>
    <property type="molecule type" value="Genomic_DNA"/>
</dbReference>
<dbReference type="Pfam" id="PF13704">
    <property type="entry name" value="Glyco_tranf_2_4"/>
    <property type="match status" value="1"/>
</dbReference>
<gene>
    <name evidence="4" type="ORF">S01H4_32579</name>
</gene>
<proteinExistence type="predicted"/>
<evidence type="ECO:0000313" key="4">
    <source>
        <dbReference type="EMBL" id="GAG74850.1"/>
    </source>
</evidence>
<evidence type="ECO:0000256" key="2">
    <source>
        <dbReference type="ARBA" id="ARBA00022692"/>
    </source>
</evidence>
<feature type="non-terminal residue" evidence="4">
    <location>
        <position position="275"/>
    </location>
</feature>
<dbReference type="AlphaFoldDB" id="X0ZYB0"/>
<comment type="caution">
    <text evidence="4">The sequence shown here is derived from an EMBL/GenBank/DDBJ whole genome shotgun (WGS) entry which is preliminary data.</text>
</comment>
<sequence>MVKVCVLTIFRDEAHVIFEWAKHYIMQGFDHLYMINNNSSDDYQSQLDLLSTDKITIYHEIGDRIQIEALQKYYNLIRNKYDWILICDLDEFLYLNNQDWTIKSFLDKIPIIIESVTVYWKIFIPSSFFQPKSVIENNTIVDRNAKNPLYKSIIRTTILPYQIHHHIPKINRNKIMIFFPNDNIIQLNHYRYQSWEFTLGVKFQRGGGHQGNKRWKKLNKFRMSLDPEKHYIDDELKSRSQSIIDNVNEKIQIHPNTSIYNNHVYHRIKKNKKLC</sequence>
<dbReference type="GO" id="GO:0005737">
    <property type="term" value="C:cytoplasm"/>
    <property type="evidence" value="ECO:0007669"/>
    <property type="project" value="TreeGrafter"/>
</dbReference>
<comment type="subcellular location">
    <subcellularLocation>
        <location evidence="1">Membrane</location>
        <topology evidence="1">Single-pass membrane protein</topology>
    </subcellularLocation>
</comment>
<name>X0ZYB0_9ZZZZ</name>
<keyword evidence="3" id="KW-0472">Membrane</keyword>
<evidence type="ECO:0008006" key="5">
    <source>
        <dbReference type="Google" id="ProtNLM"/>
    </source>
</evidence>
<dbReference type="PANTHER" id="PTHR21461">
    <property type="entry name" value="GLYCOSYLTRANSFERASE FAMILY 92 PROTEIN"/>
    <property type="match status" value="1"/>
</dbReference>
<keyword evidence="3" id="KW-1133">Transmembrane helix</keyword>
<reference evidence="4" key="1">
    <citation type="journal article" date="2014" name="Front. Microbiol.">
        <title>High frequency of phylogenetically diverse reductive dehalogenase-homologous genes in deep subseafloor sedimentary metagenomes.</title>
        <authorList>
            <person name="Kawai M."/>
            <person name="Futagami T."/>
            <person name="Toyoda A."/>
            <person name="Takaki Y."/>
            <person name="Nishi S."/>
            <person name="Hori S."/>
            <person name="Arai W."/>
            <person name="Tsubouchi T."/>
            <person name="Morono Y."/>
            <person name="Uchiyama I."/>
            <person name="Ito T."/>
            <person name="Fujiyama A."/>
            <person name="Inagaki F."/>
            <person name="Takami H."/>
        </authorList>
    </citation>
    <scope>NUCLEOTIDE SEQUENCE</scope>
    <source>
        <strain evidence="4">Expedition CK06-06</strain>
    </source>
</reference>
<dbReference type="GO" id="GO:0016757">
    <property type="term" value="F:glycosyltransferase activity"/>
    <property type="evidence" value="ECO:0007669"/>
    <property type="project" value="TreeGrafter"/>
</dbReference>
<dbReference type="GO" id="GO:0016020">
    <property type="term" value="C:membrane"/>
    <property type="evidence" value="ECO:0007669"/>
    <property type="project" value="UniProtKB-SubCell"/>
</dbReference>
<evidence type="ECO:0000256" key="1">
    <source>
        <dbReference type="ARBA" id="ARBA00004167"/>
    </source>
</evidence>
<dbReference type="PANTHER" id="PTHR21461:SF69">
    <property type="entry name" value="GLYCOSYLTRANSFERASE FAMILY 92 PROTEIN"/>
    <property type="match status" value="1"/>
</dbReference>